<dbReference type="Proteomes" id="UP000265618">
    <property type="component" value="Unassembled WGS sequence"/>
</dbReference>
<sequence length="287" mass="30649">ELLQTPGDFDEKWEVEFNPSGTETTKTNSVAFAYYSYYAASSGSSLGYECTYTTGGSGVPAWLIVLLVIIVVLPLGAVGYLLYKRKQGDTSNPLPGMVSGAKTKAQQARTKAQEMNAKRRANAEAKRAAAAKANVQPQYPMGNTQGQMPMAGQTQYMAPQPYMPHTQAQMPTVPPVQTGAPAPAGGAMVMSDSEFQTLMMRQQMAFNQSMLGQGMGQQMPSPMGMGMGMQPIQPAPASLNRPTPTPTPAPKAQPVPQAQPVSMERETDDYMHTDEAGVPEAAAASYI</sequence>
<feature type="non-terminal residue" evidence="3">
    <location>
        <position position="1"/>
    </location>
</feature>
<name>A0A391NNF3_9EUKA</name>
<dbReference type="EMBL" id="BDIP01002749">
    <property type="protein sequence ID" value="GCA63234.1"/>
    <property type="molecule type" value="Genomic_DNA"/>
</dbReference>
<evidence type="ECO:0000313" key="3">
    <source>
        <dbReference type="EMBL" id="GCA63234.1"/>
    </source>
</evidence>
<keyword evidence="2" id="KW-1133">Transmembrane helix</keyword>
<organism evidence="3 4">
    <name type="scientific">Kipferlia bialata</name>
    <dbReference type="NCBI Taxonomy" id="797122"/>
    <lineage>
        <taxon>Eukaryota</taxon>
        <taxon>Metamonada</taxon>
        <taxon>Carpediemonas-like organisms</taxon>
        <taxon>Kipferlia</taxon>
    </lineage>
</organism>
<feature type="compositionally biased region" description="Pro residues" evidence="1">
    <location>
        <begin position="243"/>
        <end position="253"/>
    </location>
</feature>
<dbReference type="AlphaFoldDB" id="A0A391NNF3"/>
<evidence type="ECO:0000256" key="2">
    <source>
        <dbReference type="SAM" id="Phobius"/>
    </source>
</evidence>
<keyword evidence="4" id="KW-1185">Reference proteome</keyword>
<reference evidence="3 4" key="1">
    <citation type="journal article" date="2018" name="PLoS ONE">
        <title>The draft genome of Kipferlia bialata reveals reductive genome evolution in fornicate parasites.</title>
        <authorList>
            <person name="Tanifuji G."/>
            <person name="Takabayashi S."/>
            <person name="Kume K."/>
            <person name="Takagi M."/>
            <person name="Nakayama T."/>
            <person name="Kamikawa R."/>
            <person name="Inagaki Y."/>
            <person name="Hashimoto T."/>
        </authorList>
    </citation>
    <scope>NUCLEOTIDE SEQUENCE [LARGE SCALE GENOMIC DNA]</scope>
    <source>
        <strain evidence="3">NY0173</strain>
    </source>
</reference>
<keyword evidence="2" id="KW-0812">Transmembrane</keyword>
<evidence type="ECO:0000313" key="4">
    <source>
        <dbReference type="Proteomes" id="UP000265618"/>
    </source>
</evidence>
<accession>A0A391NNF3</accession>
<evidence type="ECO:0000256" key="1">
    <source>
        <dbReference type="SAM" id="MobiDB-lite"/>
    </source>
</evidence>
<keyword evidence="2" id="KW-0472">Membrane</keyword>
<feature type="compositionally biased region" description="Basic and acidic residues" evidence="1">
    <location>
        <begin position="263"/>
        <end position="275"/>
    </location>
</feature>
<proteinExistence type="predicted"/>
<feature type="region of interest" description="Disordered" evidence="1">
    <location>
        <begin position="231"/>
        <end position="287"/>
    </location>
</feature>
<comment type="caution">
    <text evidence="3">The sequence shown here is derived from an EMBL/GenBank/DDBJ whole genome shotgun (WGS) entry which is preliminary data.</text>
</comment>
<gene>
    <name evidence="3" type="ORF">KIPB_008685</name>
</gene>
<feature type="transmembrane region" description="Helical" evidence="2">
    <location>
        <begin position="61"/>
        <end position="83"/>
    </location>
</feature>
<protein>
    <submittedName>
        <fullName evidence="3">Uncharacterized protein</fullName>
    </submittedName>
</protein>